<reference evidence="2 3" key="1">
    <citation type="submission" date="2019-10" db="EMBL/GenBank/DDBJ databases">
        <title>New genus of Silvanigrellaceae.</title>
        <authorList>
            <person name="Pitt A."/>
            <person name="Hahn M.W."/>
        </authorList>
    </citation>
    <scope>NUCLEOTIDE SEQUENCE [LARGE SCALE GENOMIC DNA]</scope>
    <source>
        <strain evidence="2 3">33A1-SZDP</strain>
    </source>
</reference>
<dbReference type="Proteomes" id="UP000442694">
    <property type="component" value="Unassembled WGS sequence"/>
</dbReference>
<name>A0A833JDI4_9BACT</name>
<dbReference type="PANTHER" id="PTHR37951">
    <property type="entry name" value="CYTOPLASMIC PROTEIN-RELATED"/>
    <property type="match status" value="1"/>
</dbReference>
<keyword evidence="3" id="KW-1185">Reference proteome</keyword>
<dbReference type="EMBL" id="WFLN01000005">
    <property type="protein sequence ID" value="KAB8031910.1"/>
    <property type="molecule type" value="Genomic_DNA"/>
</dbReference>
<dbReference type="AlphaFoldDB" id="A0A833JDI4"/>
<sequence length="369" mass="43131">MNTDINYLTLPVFEDKPFGEYLKRHPKIIKLKDLRNANIESSTIDEGIWAKKENSGPNWQNSIDLCEEILRENSKDLLVCSYYIEAQFRVNGFEGLSLALKVMLYFCVNSWEEIFPPLEEDNLELRLSPFHWLEVNMPLVIKCFSLNRQNPEEVKLTWDDYERAVITGHEEHIRIKNELKKALANESKDYIMQLHESLSSILHSLNQLEEYVVDLAESCGEKTSLDSLIKLCQEIFEFIETFVEENRELEKGVEDNNFQSSDNFISRENEEYADEENNPEDFDSKQNEFSLNQTINSIEMAYSMIEKANLYLLKNNSHSPSPYLIRRALEWQKKSLYEVFIELFTTTSKPSEIFTLLGLSKADAKNKKV</sequence>
<protein>
    <recommendedName>
        <fullName evidence="1">ImpA N-terminal domain-containing protein</fullName>
    </recommendedName>
</protein>
<gene>
    <name evidence="2" type="ORF">GCL57_04500</name>
</gene>
<dbReference type="PANTHER" id="PTHR37951:SF1">
    <property type="entry name" value="TYPE VI SECRETION SYSTEM COMPONENT TSSA1"/>
    <property type="match status" value="1"/>
</dbReference>
<dbReference type="InterPro" id="IPR010657">
    <property type="entry name" value="ImpA_N"/>
</dbReference>
<evidence type="ECO:0000313" key="3">
    <source>
        <dbReference type="Proteomes" id="UP000442694"/>
    </source>
</evidence>
<evidence type="ECO:0000259" key="1">
    <source>
        <dbReference type="Pfam" id="PF06812"/>
    </source>
</evidence>
<dbReference type="RefSeq" id="WP_152212085.1">
    <property type="nucleotide sequence ID" value="NZ_WFLN01000005.1"/>
</dbReference>
<feature type="domain" description="ImpA N-terminal" evidence="1">
    <location>
        <begin position="11"/>
        <end position="134"/>
    </location>
</feature>
<evidence type="ECO:0000313" key="2">
    <source>
        <dbReference type="EMBL" id="KAB8031910.1"/>
    </source>
</evidence>
<comment type="caution">
    <text evidence="2">The sequence shown here is derived from an EMBL/GenBank/DDBJ whole genome shotgun (WGS) entry which is preliminary data.</text>
</comment>
<accession>A0A833JDI4</accession>
<proteinExistence type="predicted"/>
<dbReference type="Pfam" id="PF06812">
    <property type="entry name" value="ImpA_N"/>
    <property type="match status" value="1"/>
</dbReference>
<organism evidence="2 3">
    <name type="scientific">Fluviispira multicolorata</name>
    <dbReference type="NCBI Taxonomy" id="2654512"/>
    <lineage>
        <taxon>Bacteria</taxon>
        <taxon>Pseudomonadati</taxon>
        <taxon>Bdellovibrionota</taxon>
        <taxon>Oligoflexia</taxon>
        <taxon>Silvanigrellales</taxon>
        <taxon>Silvanigrellaceae</taxon>
        <taxon>Fluviispira</taxon>
    </lineage>
</organism>
<dbReference type="InterPro" id="IPR017740">
    <property type="entry name" value="TssA-like"/>
</dbReference>